<dbReference type="Proteomes" id="UP001153636">
    <property type="component" value="Chromosome 4"/>
</dbReference>
<accession>A0A9P0GHT6</accession>
<dbReference type="EMBL" id="OV651816">
    <property type="protein sequence ID" value="CAH1110285.1"/>
    <property type="molecule type" value="Genomic_DNA"/>
</dbReference>
<protein>
    <submittedName>
        <fullName evidence="1">Uncharacterized protein</fullName>
    </submittedName>
</protein>
<sequence>MKETIGKLVRNADQFKMDSLKNWMDENKWKTVEKITFDADIQTDKCTKEMSTQTKPWHDVPKDMVLRSLEVKDMSTFMRWRPNNGLKSYLRTQSKLRKMIELIFHNEKCIVDIYTTRHNSKKVEVKRPTLGMIIGEEGRLYKDVLGKDKQANKNGSAINAIRNLKSTKDEKLLLT</sequence>
<organism evidence="1 2">
    <name type="scientific">Psylliodes chrysocephalus</name>
    <dbReference type="NCBI Taxonomy" id="3402493"/>
    <lineage>
        <taxon>Eukaryota</taxon>
        <taxon>Metazoa</taxon>
        <taxon>Ecdysozoa</taxon>
        <taxon>Arthropoda</taxon>
        <taxon>Hexapoda</taxon>
        <taxon>Insecta</taxon>
        <taxon>Pterygota</taxon>
        <taxon>Neoptera</taxon>
        <taxon>Endopterygota</taxon>
        <taxon>Coleoptera</taxon>
        <taxon>Polyphaga</taxon>
        <taxon>Cucujiformia</taxon>
        <taxon>Chrysomeloidea</taxon>
        <taxon>Chrysomelidae</taxon>
        <taxon>Galerucinae</taxon>
        <taxon>Alticini</taxon>
        <taxon>Psylliodes</taxon>
    </lineage>
</organism>
<proteinExistence type="predicted"/>
<evidence type="ECO:0000313" key="1">
    <source>
        <dbReference type="EMBL" id="CAH1110285.1"/>
    </source>
</evidence>
<keyword evidence="2" id="KW-1185">Reference proteome</keyword>
<reference evidence="1" key="1">
    <citation type="submission" date="2022-01" db="EMBL/GenBank/DDBJ databases">
        <authorList>
            <person name="King R."/>
        </authorList>
    </citation>
    <scope>NUCLEOTIDE SEQUENCE</scope>
</reference>
<evidence type="ECO:0000313" key="2">
    <source>
        <dbReference type="Proteomes" id="UP001153636"/>
    </source>
</evidence>
<gene>
    <name evidence="1" type="ORF">PSYICH_LOCUS9804</name>
</gene>
<dbReference type="AlphaFoldDB" id="A0A9P0GHT6"/>
<name>A0A9P0GHT6_9CUCU</name>